<dbReference type="InterPro" id="IPR052158">
    <property type="entry name" value="INH-QAR"/>
</dbReference>
<dbReference type="PROSITE" id="PS01124">
    <property type="entry name" value="HTH_ARAC_FAMILY_2"/>
    <property type="match status" value="1"/>
</dbReference>
<dbReference type="CDD" id="cd03137">
    <property type="entry name" value="GATase1_AraC_1"/>
    <property type="match status" value="1"/>
</dbReference>
<dbReference type="SMART" id="SM00342">
    <property type="entry name" value="HTH_ARAC"/>
    <property type="match status" value="1"/>
</dbReference>
<dbReference type="InterPro" id="IPR018062">
    <property type="entry name" value="HTH_AraC-typ_CS"/>
</dbReference>
<name>A0A939T8J9_9ACTN</name>
<dbReference type="SUPFAM" id="SSF52317">
    <property type="entry name" value="Class I glutamine amidotransferase-like"/>
    <property type="match status" value="1"/>
</dbReference>
<dbReference type="PANTHER" id="PTHR43130">
    <property type="entry name" value="ARAC-FAMILY TRANSCRIPTIONAL REGULATOR"/>
    <property type="match status" value="1"/>
</dbReference>
<evidence type="ECO:0000256" key="3">
    <source>
        <dbReference type="ARBA" id="ARBA00023163"/>
    </source>
</evidence>
<evidence type="ECO:0000313" key="6">
    <source>
        <dbReference type="Proteomes" id="UP000669179"/>
    </source>
</evidence>
<accession>A0A939T8J9</accession>
<dbReference type="InterPro" id="IPR002818">
    <property type="entry name" value="DJ-1/PfpI"/>
</dbReference>
<dbReference type="EMBL" id="JAGEOJ010000010">
    <property type="protein sequence ID" value="MBO2450412.1"/>
    <property type="molecule type" value="Genomic_DNA"/>
</dbReference>
<dbReference type="SUPFAM" id="SSF46689">
    <property type="entry name" value="Homeodomain-like"/>
    <property type="match status" value="2"/>
</dbReference>
<dbReference type="InterPro" id="IPR029062">
    <property type="entry name" value="Class_I_gatase-like"/>
</dbReference>
<dbReference type="InterPro" id="IPR018060">
    <property type="entry name" value="HTH_AraC"/>
</dbReference>
<protein>
    <submittedName>
        <fullName evidence="5">Helix-turn-helix domain-containing protein</fullName>
    </submittedName>
</protein>
<dbReference type="InterPro" id="IPR009057">
    <property type="entry name" value="Homeodomain-like_sf"/>
</dbReference>
<dbReference type="Gene3D" id="1.10.10.60">
    <property type="entry name" value="Homeodomain-like"/>
    <property type="match status" value="1"/>
</dbReference>
<sequence>MGISVAVTVTDGIPDFELSIACEVFGMDRRDLADPWYDFRLCAADPGSTRTQNGFVPDTPYGLDGLKGADTVIVPALCNGYPLEGEGPDERLVQALRAAHAAGSRIVSLCTGAFALAEAGLLDGRRATTHWLYADTLAEWHPAVKVEADVLYVDDGDIMTSAGRSAGLDLCLHLVREDHGARVANQLARRMVAPPHRSGGQAQFVEAPIPQRQDDLLEWASQHLDERLTIASMARHAGLSSRTLIRRFHETTGMTPMRWLHTQRLALVRELLECTDLSVEQIARRAGMGNAPNLRHHFVRATGVTPTDYRRTFKQ</sequence>
<dbReference type="GO" id="GO:0003700">
    <property type="term" value="F:DNA-binding transcription factor activity"/>
    <property type="evidence" value="ECO:0007669"/>
    <property type="project" value="InterPro"/>
</dbReference>
<keyword evidence="3" id="KW-0804">Transcription</keyword>
<evidence type="ECO:0000256" key="1">
    <source>
        <dbReference type="ARBA" id="ARBA00023015"/>
    </source>
</evidence>
<dbReference type="Gene3D" id="3.40.50.880">
    <property type="match status" value="1"/>
</dbReference>
<proteinExistence type="predicted"/>
<dbReference type="Pfam" id="PF12833">
    <property type="entry name" value="HTH_18"/>
    <property type="match status" value="1"/>
</dbReference>
<dbReference type="GO" id="GO:0043565">
    <property type="term" value="F:sequence-specific DNA binding"/>
    <property type="evidence" value="ECO:0007669"/>
    <property type="project" value="InterPro"/>
</dbReference>
<feature type="domain" description="HTH araC/xylS-type" evidence="4">
    <location>
        <begin position="214"/>
        <end position="312"/>
    </location>
</feature>
<keyword evidence="2" id="KW-0238">DNA-binding</keyword>
<evidence type="ECO:0000256" key="2">
    <source>
        <dbReference type="ARBA" id="ARBA00023125"/>
    </source>
</evidence>
<dbReference type="Proteomes" id="UP000669179">
    <property type="component" value="Unassembled WGS sequence"/>
</dbReference>
<dbReference type="PROSITE" id="PS00041">
    <property type="entry name" value="HTH_ARAC_FAMILY_1"/>
    <property type="match status" value="1"/>
</dbReference>
<dbReference type="RefSeq" id="WP_208258285.1">
    <property type="nucleotide sequence ID" value="NZ_JAGEOJ010000010.1"/>
</dbReference>
<organism evidence="5 6">
    <name type="scientific">Actinomadura barringtoniae</name>
    <dbReference type="NCBI Taxonomy" id="1427535"/>
    <lineage>
        <taxon>Bacteria</taxon>
        <taxon>Bacillati</taxon>
        <taxon>Actinomycetota</taxon>
        <taxon>Actinomycetes</taxon>
        <taxon>Streptosporangiales</taxon>
        <taxon>Thermomonosporaceae</taxon>
        <taxon>Actinomadura</taxon>
    </lineage>
</organism>
<keyword evidence="6" id="KW-1185">Reference proteome</keyword>
<evidence type="ECO:0000313" key="5">
    <source>
        <dbReference type="EMBL" id="MBO2450412.1"/>
    </source>
</evidence>
<dbReference type="AlphaFoldDB" id="A0A939T8J9"/>
<dbReference type="Pfam" id="PF01965">
    <property type="entry name" value="DJ-1_PfpI"/>
    <property type="match status" value="1"/>
</dbReference>
<reference evidence="5" key="1">
    <citation type="submission" date="2021-03" db="EMBL/GenBank/DDBJ databases">
        <authorList>
            <person name="Kanchanasin P."/>
            <person name="Saeng-In P."/>
            <person name="Phongsopitanun W."/>
            <person name="Yuki M."/>
            <person name="Kudo T."/>
            <person name="Ohkuma M."/>
            <person name="Tanasupawat S."/>
        </authorList>
    </citation>
    <scope>NUCLEOTIDE SEQUENCE</scope>
    <source>
        <strain evidence="5">GKU 128</strain>
    </source>
</reference>
<evidence type="ECO:0000259" key="4">
    <source>
        <dbReference type="PROSITE" id="PS01124"/>
    </source>
</evidence>
<dbReference type="PANTHER" id="PTHR43130:SF3">
    <property type="entry name" value="HTH-TYPE TRANSCRIPTIONAL REGULATOR RV1931C"/>
    <property type="match status" value="1"/>
</dbReference>
<gene>
    <name evidence="5" type="ORF">J4573_25140</name>
</gene>
<keyword evidence="1" id="KW-0805">Transcription regulation</keyword>
<comment type="caution">
    <text evidence="5">The sequence shown here is derived from an EMBL/GenBank/DDBJ whole genome shotgun (WGS) entry which is preliminary data.</text>
</comment>